<accession>A0A9Q9CJJ6</accession>
<evidence type="ECO:0000313" key="8">
    <source>
        <dbReference type="Proteomes" id="UP001058072"/>
    </source>
</evidence>
<keyword evidence="3 6" id="KW-0067">ATP-binding</keyword>
<dbReference type="InterPro" id="IPR027417">
    <property type="entry name" value="P-loop_NTPase"/>
</dbReference>
<dbReference type="PANTHER" id="PTHR42781">
    <property type="entry name" value="SPERMIDINE/PUTRESCINE IMPORT ATP-BINDING PROTEIN POTA"/>
    <property type="match status" value="1"/>
</dbReference>
<dbReference type="Gene3D" id="3.40.50.300">
    <property type="entry name" value="P-loop containing nucleotide triphosphate hydrolases"/>
    <property type="match status" value="1"/>
</dbReference>
<keyword evidence="2" id="KW-0547">Nucleotide-binding</keyword>
<keyword evidence="1" id="KW-0813">Transport</keyword>
<dbReference type="EMBL" id="CP071250">
    <property type="protein sequence ID" value="UUF07419.1"/>
    <property type="molecule type" value="Genomic_DNA"/>
</dbReference>
<dbReference type="RefSeq" id="WP_212724515.1">
    <property type="nucleotide sequence ID" value="NZ_CP071249.1"/>
</dbReference>
<feature type="domain" description="ABC transporter" evidence="4">
    <location>
        <begin position="4"/>
        <end position="230"/>
    </location>
</feature>
<evidence type="ECO:0000313" key="6">
    <source>
        <dbReference type="EMBL" id="UUF07419.1"/>
    </source>
</evidence>
<evidence type="ECO:0000313" key="7">
    <source>
        <dbReference type="Proteomes" id="UP001058016"/>
    </source>
</evidence>
<dbReference type="Proteomes" id="UP001058072">
    <property type="component" value="Chromosome"/>
</dbReference>
<dbReference type="PROSITE" id="PS50893">
    <property type="entry name" value="ABC_TRANSPORTER_2"/>
    <property type="match status" value="1"/>
</dbReference>
<dbReference type="EMBL" id="CP071249">
    <property type="protein sequence ID" value="UUF06179.1"/>
    <property type="molecule type" value="Genomic_DNA"/>
</dbReference>
<dbReference type="SMART" id="SM00382">
    <property type="entry name" value="AAA"/>
    <property type="match status" value="1"/>
</dbReference>
<name>A0A9Q9CJJ6_9FIRM</name>
<evidence type="ECO:0000256" key="2">
    <source>
        <dbReference type="ARBA" id="ARBA00022741"/>
    </source>
</evidence>
<dbReference type="Proteomes" id="UP001058016">
    <property type="component" value="Chromosome"/>
</dbReference>
<evidence type="ECO:0000313" key="5">
    <source>
        <dbReference type="EMBL" id="UUF06179.1"/>
    </source>
</evidence>
<protein>
    <submittedName>
        <fullName evidence="6">ATP-binding cassette domain-containing protein</fullName>
    </submittedName>
</protein>
<gene>
    <name evidence="5" type="ORF">J0J69_00895</name>
    <name evidence="6" type="ORF">J0J70_07185</name>
</gene>
<organism evidence="6 8">
    <name type="scientific">Turicibacter bilis</name>
    <dbReference type="NCBI Taxonomy" id="2735723"/>
    <lineage>
        <taxon>Bacteria</taxon>
        <taxon>Bacillati</taxon>
        <taxon>Bacillota</taxon>
        <taxon>Erysipelotrichia</taxon>
        <taxon>Erysipelotrichales</taxon>
        <taxon>Turicibacteraceae</taxon>
        <taxon>Turicibacter</taxon>
    </lineage>
</organism>
<sequence length="340" mass="38908">MFHICINHLIHDTLTIEAEFELKAGEITTLIGKSGSGKSSLLNLITGVIHGKNVQIKSDTVTYQDIQTGTFIPVHERKFGYIQQKAQLFSHLSVWENLTYSRVPLDEKKLEDYLDIFELRPHLNKRVRELSGGEAQRVSIVRTLMSEPELLLIDEGFSALDPNLRLKLRDYLQTLKKELNIPILFVTHDLYEAYQLSDYVLFIENGKLIEQGTKKQMFHFPSNIKTARFIGVENIFKASSEDGQLKIDERLFEVDVSNVQVKSIGIKATHVSIHEEGLPAHVEKVIDDLTSVTIYLRLNGLHHPLLMKLSPLEAAKHHLHLHQQLNVKIHQFIFLEGHCD</sequence>
<dbReference type="InterPro" id="IPR050093">
    <property type="entry name" value="ABC_SmlMolc_Importer"/>
</dbReference>
<reference evidence="6 7" key="1">
    <citation type="submission" date="2021-03" db="EMBL/GenBank/DDBJ databases">
        <title>Comparative Genomics and Metabolomics in the genus Turicibacter.</title>
        <authorList>
            <person name="Maki J."/>
            <person name="Looft T."/>
        </authorList>
    </citation>
    <scope>NUCLEOTIDE SEQUENCE</scope>
    <source>
        <strain evidence="6">ISU324</strain>
        <strain evidence="5 7">MMM721</strain>
    </source>
</reference>
<dbReference type="AlphaFoldDB" id="A0A9Q9CJJ6"/>
<dbReference type="InterPro" id="IPR003593">
    <property type="entry name" value="AAA+_ATPase"/>
</dbReference>
<dbReference type="GO" id="GO:0005524">
    <property type="term" value="F:ATP binding"/>
    <property type="evidence" value="ECO:0007669"/>
    <property type="project" value="UniProtKB-KW"/>
</dbReference>
<evidence type="ECO:0000256" key="1">
    <source>
        <dbReference type="ARBA" id="ARBA00022448"/>
    </source>
</evidence>
<dbReference type="InterPro" id="IPR003439">
    <property type="entry name" value="ABC_transporter-like_ATP-bd"/>
</dbReference>
<dbReference type="InterPro" id="IPR017871">
    <property type="entry name" value="ABC_transporter-like_CS"/>
</dbReference>
<dbReference type="GO" id="GO:0016887">
    <property type="term" value="F:ATP hydrolysis activity"/>
    <property type="evidence" value="ECO:0007669"/>
    <property type="project" value="InterPro"/>
</dbReference>
<proteinExistence type="predicted"/>
<dbReference type="PROSITE" id="PS00211">
    <property type="entry name" value="ABC_TRANSPORTER_1"/>
    <property type="match status" value="1"/>
</dbReference>
<keyword evidence="7" id="KW-1185">Reference proteome</keyword>
<evidence type="ECO:0000259" key="4">
    <source>
        <dbReference type="PROSITE" id="PS50893"/>
    </source>
</evidence>
<dbReference type="Pfam" id="PF00005">
    <property type="entry name" value="ABC_tran"/>
    <property type="match status" value="1"/>
</dbReference>
<dbReference type="SUPFAM" id="SSF52540">
    <property type="entry name" value="P-loop containing nucleoside triphosphate hydrolases"/>
    <property type="match status" value="1"/>
</dbReference>
<evidence type="ECO:0000256" key="3">
    <source>
        <dbReference type="ARBA" id="ARBA00022840"/>
    </source>
</evidence>
<dbReference type="PANTHER" id="PTHR42781:SF4">
    <property type="entry name" value="SPERMIDINE_PUTRESCINE IMPORT ATP-BINDING PROTEIN POTA"/>
    <property type="match status" value="1"/>
</dbReference>